<dbReference type="GO" id="GO:0006508">
    <property type="term" value="P:proteolysis"/>
    <property type="evidence" value="ECO:0007669"/>
    <property type="project" value="UniProtKB-KW"/>
</dbReference>
<reference evidence="7 8" key="1">
    <citation type="journal article" date="2021" name="Nat. Plants">
        <title>The Taxus genome provides insights into paclitaxel biosynthesis.</title>
        <authorList>
            <person name="Xiong X."/>
            <person name="Gou J."/>
            <person name="Liao Q."/>
            <person name="Li Y."/>
            <person name="Zhou Q."/>
            <person name="Bi G."/>
            <person name="Li C."/>
            <person name="Du R."/>
            <person name="Wang X."/>
            <person name="Sun T."/>
            <person name="Guo L."/>
            <person name="Liang H."/>
            <person name="Lu P."/>
            <person name="Wu Y."/>
            <person name="Zhang Z."/>
            <person name="Ro D.K."/>
            <person name="Shang Y."/>
            <person name="Huang S."/>
            <person name="Yan J."/>
        </authorList>
    </citation>
    <scope>NUCLEOTIDE SEQUENCE [LARGE SCALE GENOMIC DNA]</scope>
    <source>
        <strain evidence="7">Ta-2019</strain>
    </source>
</reference>
<dbReference type="Proteomes" id="UP000824469">
    <property type="component" value="Unassembled WGS sequence"/>
</dbReference>
<accession>A0AA38CJJ2</accession>
<proteinExistence type="inferred from homology"/>
<evidence type="ECO:0000256" key="2">
    <source>
        <dbReference type="ARBA" id="ARBA00022670"/>
    </source>
</evidence>
<dbReference type="PANTHER" id="PTHR46915:SF2">
    <property type="entry name" value="UBIQUITIN-LIKE PROTEASE 4"/>
    <property type="match status" value="1"/>
</dbReference>
<dbReference type="AlphaFoldDB" id="A0AA38CJJ2"/>
<dbReference type="GO" id="GO:0016926">
    <property type="term" value="P:protein desumoylation"/>
    <property type="evidence" value="ECO:0007669"/>
    <property type="project" value="UniProtKB-ARBA"/>
</dbReference>
<feature type="compositionally biased region" description="Acidic residues" evidence="5">
    <location>
        <begin position="33"/>
        <end position="43"/>
    </location>
</feature>
<comment type="similarity">
    <text evidence="1">Belongs to the peptidase C48 family.</text>
</comment>
<name>A0AA38CJJ2_TAXCH</name>
<organism evidence="7 8">
    <name type="scientific">Taxus chinensis</name>
    <name type="common">Chinese yew</name>
    <name type="synonym">Taxus wallichiana var. chinensis</name>
    <dbReference type="NCBI Taxonomy" id="29808"/>
    <lineage>
        <taxon>Eukaryota</taxon>
        <taxon>Viridiplantae</taxon>
        <taxon>Streptophyta</taxon>
        <taxon>Embryophyta</taxon>
        <taxon>Tracheophyta</taxon>
        <taxon>Spermatophyta</taxon>
        <taxon>Pinopsida</taxon>
        <taxon>Pinidae</taxon>
        <taxon>Conifers II</taxon>
        <taxon>Cupressales</taxon>
        <taxon>Taxaceae</taxon>
        <taxon>Taxus</taxon>
    </lineage>
</organism>
<protein>
    <recommendedName>
        <fullName evidence="6">Ubiquitin-like protease family profile domain-containing protein</fullName>
    </recommendedName>
</protein>
<keyword evidence="8" id="KW-1185">Reference proteome</keyword>
<feature type="domain" description="Ubiquitin-like protease family profile" evidence="6">
    <location>
        <begin position="331"/>
        <end position="442"/>
    </location>
</feature>
<keyword evidence="2" id="KW-0645">Protease</keyword>
<keyword evidence="3" id="KW-0378">Hydrolase</keyword>
<feature type="compositionally biased region" description="Basic and acidic residues" evidence="5">
    <location>
        <begin position="1"/>
        <end position="32"/>
    </location>
</feature>
<evidence type="ECO:0000313" key="8">
    <source>
        <dbReference type="Proteomes" id="UP000824469"/>
    </source>
</evidence>
<evidence type="ECO:0000256" key="5">
    <source>
        <dbReference type="SAM" id="MobiDB-lite"/>
    </source>
</evidence>
<dbReference type="InterPro" id="IPR038765">
    <property type="entry name" value="Papain-like_cys_pep_sf"/>
</dbReference>
<evidence type="ECO:0000256" key="4">
    <source>
        <dbReference type="ARBA" id="ARBA00022807"/>
    </source>
</evidence>
<evidence type="ECO:0000256" key="1">
    <source>
        <dbReference type="ARBA" id="ARBA00005234"/>
    </source>
</evidence>
<sequence>MNKIKSEKYIPNEEIGHERERKEERRRGGEDHTDGEEASVDEDLLADDVCGSEFGKNYSSLNSLLKEMARNRRNVGDDDDNNYNAAENSSAENAIQLIDDGVLDAKINRTRNLLKVKLLHSISDSAQKLKAYLEKLLGEKERRKQRVQVQKAELGTPSSVEGSEIIGREDFSWTPGNKRNAGYVDNSGPKSMSSSPLSCNIFARNTNRSLATYSKRPRDYDFSSREQYSSQGINKISKCSTSTYFLREENARWQSDEKESLSLTKQGQTKKKVAKLIDLDEEDDKQQKQPLLDKMSEKWMKDTKVYYPARNDPDSVEICYSDMECLDPFSYLSSPIMNFYIRYLRRPESLKPTQRNSYHFFNTYFYSKLDEALCDQRLQDGGSLVKLRRWLKGVNIFEKAYVFLPIYYSLHWSLAIICFPAKEDESAPFVLHLDSLGLHTSCVIFQNIQ</sequence>
<evidence type="ECO:0000313" key="7">
    <source>
        <dbReference type="EMBL" id="KAH9300691.1"/>
    </source>
</evidence>
<evidence type="ECO:0000259" key="6">
    <source>
        <dbReference type="Pfam" id="PF02902"/>
    </source>
</evidence>
<keyword evidence="4" id="KW-0788">Thiol protease</keyword>
<dbReference type="EMBL" id="JAHRHJ020000009">
    <property type="protein sequence ID" value="KAH9300691.1"/>
    <property type="molecule type" value="Genomic_DNA"/>
</dbReference>
<dbReference type="InterPro" id="IPR003653">
    <property type="entry name" value="Peptidase_C48_C"/>
</dbReference>
<comment type="caution">
    <text evidence="7">The sequence shown here is derived from an EMBL/GenBank/DDBJ whole genome shotgun (WGS) entry which is preliminary data.</text>
</comment>
<dbReference type="Pfam" id="PF02902">
    <property type="entry name" value="Peptidase_C48"/>
    <property type="match status" value="1"/>
</dbReference>
<dbReference type="SUPFAM" id="SSF54001">
    <property type="entry name" value="Cysteine proteinases"/>
    <property type="match status" value="1"/>
</dbReference>
<feature type="non-terminal residue" evidence="7">
    <location>
        <position position="1"/>
    </location>
</feature>
<dbReference type="GO" id="GO:0008234">
    <property type="term" value="F:cysteine-type peptidase activity"/>
    <property type="evidence" value="ECO:0007669"/>
    <property type="project" value="UniProtKB-KW"/>
</dbReference>
<feature type="region of interest" description="Disordered" evidence="5">
    <location>
        <begin position="1"/>
        <end position="43"/>
    </location>
</feature>
<evidence type="ECO:0000256" key="3">
    <source>
        <dbReference type="ARBA" id="ARBA00022801"/>
    </source>
</evidence>
<dbReference type="Gene3D" id="3.40.395.10">
    <property type="entry name" value="Adenoviral Proteinase, Chain A"/>
    <property type="match status" value="1"/>
</dbReference>
<gene>
    <name evidence="7" type="ORF">KI387_012274</name>
</gene>
<dbReference type="PANTHER" id="PTHR46915">
    <property type="entry name" value="UBIQUITIN-LIKE PROTEASE 4-RELATED"/>
    <property type="match status" value="1"/>
</dbReference>